<dbReference type="GO" id="GO:0005694">
    <property type="term" value="C:chromosome"/>
    <property type="evidence" value="ECO:0007669"/>
    <property type="project" value="UniProtKB-SubCell"/>
</dbReference>
<keyword evidence="3" id="KW-0489">Methyltransferase</keyword>
<dbReference type="GO" id="GO:0003690">
    <property type="term" value="F:double-stranded DNA binding"/>
    <property type="evidence" value="ECO:0007669"/>
    <property type="project" value="TreeGrafter"/>
</dbReference>
<dbReference type="InterPro" id="IPR046341">
    <property type="entry name" value="SET_dom_sf"/>
</dbReference>
<dbReference type="InterPro" id="IPR001214">
    <property type="entry name" value="SET_dom"/>
</dbReference>
<name>A0A914CER8_9BILA</name>
<evidence type="ECO:0000313" key="8">
    <source>
        <dbReference type="WBParaSite" id="ACRNAN_scaffold10120.g18051.t1"/>
    </source>
</evidence>
<sequence>MPYSLEDISQKSAEHHLPLVNDIDNLRFDKFTYQEGVYNKHEYILRPGCLCVGECGIDPNCICVAQSSIRLISQRRIKNVGDLHDQLFKKKLFECGSKCACKGSCSQQVSFARLPWRLEVFRTQKAGFSVRTKEFLHKGTFICQLAGELMTPKEVAKFVDMDKDFLFTFKSDTIEDSTHLSIYCKARGNVSRFFNHSCLPNMFLMLFYTDQANPAWPNIGFVANRDIDEGEELTFFYGEQWLAELLQARKFCFCSSEYCVLPPPGTTLIEYEKVLQNARRKTHELKKKRKAIKAAQNTNDDCKSNHIEF</sequence>
<dbReference type="SUPFAM" id="SSF82199">
    <property type="entry name" value="SET domain"/>
    <property type="match status" value="1"/>
</dbReference>
<comment type="subcellular location">
    <subcellularLocation>
        <location evidence="1">Chromosome</location>
    </subcellularLocation>
</comment>
<dbReference type="PANTHER" id="PTHR45660:SF13">
    <property type="entry name" value="HISTONE-LYSINE N-METHYLTRANSFERASE SETMAR"/>
    <property type="match status" value="1"/>
</dbReference>
<dbReference type="Pfam" id="PF05033">
    <property type="entry name" value="Pre-SET"/>
    <property type="match status" value="1"/>
</dbReference>
<feature type="domain" description="SET" evidence="6">
    <location>
        <begin position="116"/>
        <end position="238"/>
    </location>
</feature>
<dbReference type="Proteomes" id="UP000887540">
    <property type="component" value="Unplaced"/>
</dbReference>
<dbReference type="Gene3D" id="2.170.270.10">
    <property type="entry name" value="SET domain"/>
    <property type="match status" value="1"/>
</dbReference>
<evidence type="ECO:0000259" key="6">
    <source>
        <dbReference type="PROSITE" id="PS50280"/>
    </source>
</evidence>
<keyword evidence="7" id="KW-1185">Reference proteome</keyword>
<dbReference type="GO" id="GO:0005634">
    <property type="term" value="C:nucleus"/>
    <property type="evidence" value="ECO:0007669"/>
    <property type="project" value="InterPro"/>
</dbReference>
<evidence type="ECO:0000256" key="2">
    <source>
        <dbReference type="ARBA" id="ARBA00022454"/>
    </source>
</evidence>
<keyword evidence="5" id="KW-0175">Coiled coil</keyword>
<accession>A0A914CER8</accession>
<dbReference type="Pfam" id="PF00856">
    <property type="entry name" value="SET"/>
    <property type="match status" value="1"/>
</dbReference>
<dbReference type="AlphaFoldDB" id="A0A914CER8"/>
<keyword evidence="3" id="KW-0808">Transferase</keyword>
<keyword evidence="4" id="KW-0949">S-adenosyl-L-methionine</keyword>
<organism evidence="7 8">
    <name type="scientific">Acrobeloides nanus</name>
    <dbReference type="NCBI Taxonomy" id="290746"/>
    <lineage>
        <taxon>Eukaryota</taxon>
        <taxon>Metazoa</taxon>
        <taxon>Ecdysozoa</taxon>
        <taxon>Nematoda</taxon>
        <taxon>Chromadorea</taxon>
        <taxon>Rhabditida</taxon>
        <taxon>Tylenchina</taxon>
        <taxon>Cephalobomorpha</taxon>
        <taxon>Cephaloboidea</taxon>
        <taxon>Cephalobidae</taxon>
        <taxon>Acrobeloides</taxon>
    </lineage>
</organism>
<dbReference type="PROSITE" id="PS50280">
    <property type="entry name" value="SET"/>
    <property type="match status" value="1"/>
</dbReference>
<dbReference type="GO" id="GO:0032259">
    <property type="term" value="P:methylation"/>
    <property type="evidence" value="ECO:0007669"/>
    <property type="project" value="UniProtKB-KW"/>
</dbReference>
<evidence type="ECO:0000256" key="5">
    <source>
        <dbReference type="SAM" id="Coils"/>
    </source>
</evidence>
<proteinExistence type="predicted"/>
<dbReference type="InterPro" id="IPR051357">
    <property type="entry name" value="H3K9_HMTase_SUVAR3-9"/>
</dbReference>
<dbReference type="GO" id="GO:0008270">
    <property type="term" value="F:zinc ion binding"/>
    <property type="evidence" value="ECO:0007669"/>
    <property type="project" value="InterPro"/>
</dbReference>
<feature type="coiled-coil region" evidence="5">
    <location>
        <begin position="268"/>
        <end position="305"/>
    </location>
</feature>
<evidence type="ECO:0000256" key="1">
    <source>
        <dbReference type="ARBA" id="ARBA00004286"/>
    </source>
</evidence>
<evidence type="ECO:0000256" key="3">
    <source>
        <dbReference type="ARBA" id="ARBA00022603"/>
    </source>
</evidence>
<dbReference type="SMART" id="SM00317">
    <property type="entry name" value="SET"/>
    <property type="match status" value="1"/>
</dbReference>
<keyword evidence="2" id="KW-0158">Chromosome</keyword>
<dbReference type="GO" id="GO:0042054">
    <property type="term" value="F:histone methyltransferase activity"/>
    <property type="evidence" value="ECO:0007669"/>
    <property type="project" value="InterPro"/>
</dbReference>
<protein>
    <submittedName>
        <fullName evidence="8">SET domain-containing protein</fullName>
    </submittedName>
</protein>
<dbReference type="WBParaSite" id="ACRNAN_scaffold10120.g18051.t1">
    <property type="protein sequence ID" value="ACRNAN_scaffold10120.g18051.t1"/>
    <property type="gene ID" value="ACRNAN_scaffold10120.g18051"/>
</dbReference>
<reference evidence="8" key="1">
    <citation type="submission" date="2022-11" db="UniProtKB">
        <authorList>
            <consortium name="WormBaseParasite"/>
        </authorList>
    </citation>
    <scope>IDENTIFICATION</scope>
</reference>
<evidence type="ECO:0000256" key="4">
    <source>
        <dbReference type="ARBA" id="ARBA00022691"/>
    </source>
</evidence>
<evidence type="ECO:0000313" key="7">
    <source>
        <dbReference type="Proteomes" id="UP000887540"/>
    </source>
</evidence>
<dbReference type="PANTHER" id="PTHR45660">
    <property type="entry name" value="HISTONE-LYSINE N-METHYLTRANSFERASE SETMAR"/>
    <property type="match status" value="1"/>
</dbReference>
<dbReference type="InterPro" id="IPR007728">
    <property type="entry name" value="Pre-SET_dom"/>
</dbReference>